<comment type="subcellular location">
    <subcellularLocation>
        <location evidence="2 6">Secreted</location>
    </subcellularLocation>
</comment>
<comment type="caution">
    <text evidence="9">The sequence shown here is derived from an EMBL/GenBank/DDBJ whole genome shotgun (WGS) entry which is preliminary data.</text>
</comment>
<proteinExistence type="predicted"/>
<gene>
    <name evidence="9" type="primary">cel1_3</name>
    <name evidence="9" type="ORF">LSUE1_G002725</name>
</gene>
<feature type="chain" id="PRO_5035816033" description="AA9 family lytic polysaccharide monooxygenase" evidence="7">
    <location>
        <begin position="19"/>
        <end position="254"/>
    </location>
</feature>
<dbReference type="EMBL" id="QGMK01000041">
    <property type="protein sequence ID" value="TVY84956.1"/>
    <property type="molecule type" value="Genomic_DNA"/>
</dbReference>
<dbReference type="GO" id="GO:0030248">
    <property type="term" value="F:cellulose binding"/>
    <property type="evidence" value="ECO:0007669"/>
    <property type="project" value="UniProtKB-UniRule"/>
</dbReference>
<comment type="function">
    <text evidence="6">Lytic polysaccharide monooxygenase (LMPO) that depolymerizes crystalline and amorphous polysaccharides via the oxidation of scissile alpha- or beta-(1-4)-glycosidic bonds, yielding C1 and/or C4 oxidation products. Catalysis by LPMOs requires the reduction of the active-site copper from Cu(II) to Cu(I) by a reducing agent and H(2)O(2) or O(2) as a cosubstrate.</text>
</comment>
<evidence type="ECO:0000259" key="8">
    <source>
        <dbReference type="Pfam" id="PF03443"/>
    </source>
</evidence>
<dbReference type="CDD" id="cd21175">
    <property type="entry name" value="LPMO_AA9"/>
    <property type="match status" value="1"/>
</dbReference>
<dbReference type="EC" id="1.14.99.56" evidence="6"/>
<keyword evidence="6" id="KW-0136">Cellulose degradation</keyword>
<reference evidence="9 10" key="1">
    <citation type="submission" date="2018-05" db="EMBL/GenBank/DDBJ databases">
        <title>Genome sequencing and assembly of the regulated plant pathogen Lachnellula willkommii and related sister species for the development of diagnostic species identification markers.</title>
        <authorList>
            <person name="Giroux E."/>
            <person name="Bilodeau G."/>
        </authorList>
    </citation>
    <scope>NUCLEOTIDE SEQUENCE [LARGE SCALE GENOMIC DNA]</scope>
    <source>
        <strain evidence="9 10">CBS 268.59</strain>
    </source>
</reference>
<dbReference type="OrthoDB" id="4849160at2759"/>
<evidence type="ECO:0000256" key="3">
    <source>
        <dbReference type="ARBA" id="ARBA00022525"/>
    </source>
</evidence>
<dbReference type="GO" id="GO:0030245">
    <property type="term" value="P:cellulose catabolic process"/>
    <property type="evidence" value="ECO:0007669"/>
    <property type="project" value="UniProtKB-UniRule"/>
</dbReference>
<dbReference type="AlphaFoldDB" id="A0A8T9CID7"/>
<dbReference type="InterPro" id="IPR049892">
    <property type="entry name" value="AA9"/>
</dbReference>
<comment type="catalytic activity">
    <reaction evidence="6">
        <text>[(1-&gt;4)-beta-D-glucosyl]n+m + reduced acceptor + O2 = 4-dehydro-beta-D-glucosyl-[(1-&gt;4)-beta-D-glucosyl]n-1 + [(1-&gt;4)-beta-D-glucosyl]m + acceptor + H2O.</text>
        <dbReference type="EC" id="1.14.99.56"/>
    </reaction>
</comment>
<comment type="cofactor">
    <cofactor evidence="1">
        <name>Cu(2+)</name>
        <dbReference type="ChEBI" id="CHEBI:29036"/>
    </cofactor>
</comment>
<dbReference type="Proteomes" id="UP000469558">
    <property type="component" value="Unassembled WGS sequence"/>
</dbReference>
<feature type="domain" description="Auxiliary Activity family 9 catalytic" evidence="8">
    <location>
        <begin position="19"/>
        <end position="239"/>
    </location>
</feature>
<dbReference type="PANTHER" id="PTHR33353:SF19">
    <property type="entry name" value="GLYCOSYLHYDROLASE FAMILY 61-8 PROTEIN"/>
    <property type="match status" value="1"/>
</dbReference>
<dbReference type="Gene3D" id="2.70.50.70">
    <property type="match status" value="1"/>
</dbReference>
<protein>
    <recommendedName>
        <fullName evidence="6">AA9 family lytic polysaccharide monooxygenase</fullName>
        <ecNumber evidence="6">1.14.99.56</ecNumber>
    </recommendedName>
    <alternativeName>
        <fullName evidence="6">Endo-beta-1,4-glucanase</fullName>
    </alternativeName>
    <alternativeName>
        <fullName evidence="6">Glycosyl hydrolase 61 family protein</fullName>
    </alternativeName>
</protein>
<dbReference type="PANTHER" id="PTHR33353">
    <property type="entry name" value="PUTATIVE (AFU_ORTHOLOGUE AFUA_1G12560)-RELATED"/>
    <property type="match status" value="1"/>
</dbReference>
<organism evidence="9 10">
    <name type="scientific">Lachnellula suecica</name>
    <dbReference type="NCBI Taxonomy" id="602035"/>
    <lineage>
        <taxon>Eukaryota</taxon>
        <taxon>Fungi</taxon>
        <taxon>Dikarya</taxon>
        <taxon>Ascomycota</taxon>
        <taxon>Pezizomycotina</taxon>
        <taxon>Leotiomycetes</taxon>
        <taxon>Helotiales</taxon>
        <taxon>Lachnaceae</taxon>
        <taxon>Lachnellula</taxon>
    </lineage>
</organism>
<evidence type="ECO:0000256" key="1">
    <source>
        <dbReference type="ARBA" id="ARBA00001973"/>
    </source>
</evidence>
<keyword evidence="7" id="KW-0732">Signal</keyword>
<name>A0A8T9CID7_9HELO</name>
<dbReference type="Pfam" id="PF03443">
    <property type="entry name" value="AA9"/>
    <property type="match status" value="1"/>
</dbReference>
<feature type="signal peptide" evidence="7">
    <location>
        <begin position="1"/>
        <end position="18"/>
    </location>
</feature>
<evidence type="ECO:0000256" key="4">
    <source>
        <dbReference type="ARBA" id="ARBA00023157"/>
    </source>
</evidence>
<dbReference type="InterPro" id="IPR005103">
    <property type="entry name" value="AA9_LPMO"/>
</dbReference>
<keyword evidence="6" id="KW-0624">Polysaccharide degradation</keyword>
<evidence type="ECO:0000256" key="7">
    <source>
        <dbReference type="SAM" id="SignalP"/>
    </source>
</evidence>
<keyword evidence="6" id="KW-0119">Carbohydrate metabolism</keyword>
<keyword evidence="3 6" id="KW-0964">Secreted</keyword>
<keyword evidence="4 6" id="KW-1015">Disulfide bond</keyword>
<keyword evidence="5" id="KW-0325">Glycoprotein</keyword>
<comment type="domain">
    <text evidence="6">Has a modular structure: an endo-beta-1,4-glucanase catalytic module at the N-terminus, a linker rich in serines and threonines, and a C-terminal carbohydrate-binding module (CBM).</text>
</comment>
<sequence>MSLAWFLFTAALAYTVSAHGGVSNYTVDGTWYRGYSPYDPPEWQDGQSWLIGRKWTSINPVFQPDNISVACNAPGNPAPASIPINAGDNITAVYYYWLHTVGPMIVWMADCHGPCSDFNATEGDWFKIAQEGLISGTVTEGTWYQRQFQEWDGSASLWPETIPATLKPGNYLIRHEIIALHIANKPQWYPECAHLVVSGNGTDVPGEEYLAKIPGVWSLNQPEINIDIYSDAWINQTTYNIPGPPVWRGNSVTS</sequence>
<dbReference type="GO" id="GO:0008810">
    <property type="term" value="F:cellulase activity"/>
    <property type="evidence" value="ECO:0007669"/>
    <property type="project" value="UniProtKB-UniRule"/>
</dbReference>
<evidence type="ECO:0000313" key="10">
    <source>
        <dbReference type="Proteomes" id="UP000469558"/>
    </source>
</evidence>
<evidence type="ECO:0000256" key="6">
    <source>
        <dbReference type="RuleBase" id="RU368122"/>
    </source>
</evidence>
<dbReference type="GO" id="GO:0005576">
    <property type="term" value="C:extracellular region"/>
    <property type="evidence" value="ECO:0007669"/>
    <property type="project" value="UniProtKB-SubCell"/>
</dbReference>
<evidence type="ECO:0000256" key="5">
    <source>
        <dbReference type="ARBA" id="ARBA00023180"/>
    </source>
</evidence>
<evidence type="ECO:0000313" key="9">
    <source>
        <dbReference type="EMBL" id="TVY84956.1"/>
    </source>
</evidence>
<keyword evidence="10" id="KW-1185">Reference proteome</keyword>
<accession>A0A8T9CID7</accession>
<evidence type="ECO:0000256" key="2">
    <source>
        <dbReference type="ARBA" id="ARBA00004613"/>
    </source>
</evidence>